<keyword evidence="1" id="KW-0677">Repeat</keyword>
<keyword evidence="5" id="KW-1185">Reference proteome</keyword>
<organism evidence="4 5">
    <name type="scientific">Exocentrus adspersus</name>
    <dbReference type="NCBI Taxonomy" id="1586481"/>
    <lineage>
        <taxon>Eukaryota</taxon>
        <taxon>Metazoa</taxon>
        <taxon>Ecdysozoa</taxon>
        <taxon>Arthropoda</taxon>
        <taxon>Hexapoda</taxon>
        <taxon>Insecta</taxon>
        <taxon>Pterygota</taxon>
        <taxon>Neoptera</taxon>
        <taxon>Endopterygota</taxon>
        <taxon>Coleoptera</taxon>
        <taxon>Polyphaga</taxon>
        <taxon>Cucujiformia</taxon>
        <taxon>Chrysomeloidea</taxon>
        <taxon>Cerambycidae</taxon>
        <taxon>Lamiinae</taxon>
        <taxon>Acanthocinini</taxon>
        <taxon>Exocentrus</taxon>
    </lineage>
</organism>
<keyword evidence="2 3" id="KW-0040">ANK repeat</keyword>
<dbReference type="PANTHER" id="PTHR24171">
    <property type="entry name" value="ANKYRIN REPEAT DOMAIN-CONTAINING PROTEIN 39-RELATED"/>
    <property type="match status" value="1"/>
</dbReference>
<dbReference type="PRINTS" id="PR01415">
    <property type="entry name" value="ANKYRIN"/>
</dbReference>
<dbReference type="Pfam" id="PF00023">
    <property type="entry name" value="Ank"/>
    <property type="match status" value="1"/>
</dbReference>
<reference evidence="4 5" key="1">
    <citation type="journal article" date="2023" name="Insect Mol. Biol.">
        <title>Genome sequencing provides insights into the evolution of gene families encoding plant cell wall-degrading enzymes in longhorned beetles.</title>
        <authorList>
            <person name="Shin N.R."/>
            <person name="Okamura Y."/>
            <person name="Kirsch R."/>
            <person name="Pauchet Y."/>
        </authorList>
    </citation>
    <scope>NUCLEOTIDE SEQUENCE [LARGE SCALE GENOMIC DNA]</scope>
    <source>
        <strain evidence="4">EAD_L_NR</strain>
    </source>
</reference>
<evidence type="ECO:0000256" key="3">
    <source>
        <dbReference type="PROSITE-ProRule" id="PRU00023"/>
    </source>
</evidence>
<feature type="repeat" description="ANK" evidence="3">
    <location>
        <begin position="125"/>
        <end position="157"/>
    </location>
</feature>
<comment type="caution">
    <text evidence="4">The sequence shown here is derived from an EMBL/GenBank/DDBJ whole genome shotgun (WGS) entry which is preliminary data.</text>
</comment>
<accession>A0AAV8W328</accession>
<dbReference type="AlphaFoldDB" id="A0AAV8W328"/>
<dbReference type="PROSITE" id="PS50088">
    <property type="entry name" value="ANK_REPEAT"/>
    <property type="match status" value="3"/>
</dbReference>
<evidence type="ECO:0008006" key="6">
    <source>
        <dbReference type="Google" id="ProtNLM"/>
    </source>
</evidence>
<dbReference type="Gene3D" id="1.25.40.20">
    <property type="entry name" value="Ankyrin repeat-containing domain"/>
    <property type="match status" value="1"/>
</dbReference>
<dbReference type="PROSITE" id="PS50297">
    <property type="entry name" value="ANK_REP_REGION"/>
    <property type="match status" value="2"/>
</dbReference>
<name>A0AAV8W328_9CUCU</name>
<evidence type="ECO:0000256" key="1">
    <source>
        <dbReference type="ARBA" id="ARBA00022737"/>
    </source>
</evidence>
<evidence type="ECO:0000313" key="4">
    <source>
        <dbReference type="EMBL" id="KAJ8920889.1"/>
    </source>
</evidence>
<dbReference type="Proteomes" id="UP001159042">
    <property type="component" value="Unassembled WGS sequence"/>
</dbReference>
<evidence type="ECO:0000256" key="2">
    <source>
        <dbReference type="ARBA" id="ARBA00023043"/>
    </source>
</evidence>
<dbReference type="InterPro" id="IPR002110">
    <property type="entry name" value="Ankyrin_rpt"/>
</dbReference>
<dbReference type="SUPFAM" id="SSF48403">
    <property type="entry name" value="Ankyrin repeat"/>
    <property type="match status" value="1"/>
</dbReference>
<proteinExistence type="predicted"/>
<dbReference type="InterPro" id="IPR036770">
    <property type="entry name" value="Ankyrin_rpt-contain_sf"/>
</dbReference>
<dbReference type="PANTHER" id="PTHR24171:SF9">
    <property type="entry name" value="ANKYRIN REPEAT DOMAIN-CONTAINING PROTEIN 39"/>
    <property type="match status" value="1"/>
</dbReference>
<gene>
    <name evidence="4" type="ORF">NQ315_015682</name>
</gene>
<sequence>MSHCEDKHCKCGGAVAAQSLDEMEFERGIWYAAQCGDLGRVKNLLSRPRSNPDVRDSAGYTALHYAARNGHIGVCQCLIENGADVNSVTRVGKATALCRAASAGKKNIVEYLLSKKADASIQDSDGKTALHRAAESKHLSICQILLKAAPSLQGIKDNKGNYADVGSQLIKP</sequence>
<evidence type="ECO:0000313" key="5">
    <source>
        <dbReference type="Proteomes" id="UP001159042"/>
    </source>
</evidence>
<protein>
    <recommendedName>
        <fullName evidence="6">Ankyrin repeat domain-containing protein 39</fullName>
    </recommendedName>
</protein>
<dbReference type="Pfam" id="PF12796">
    <property type="entry name" value="Ank_2"/>
    <property type="match status" value="1"/>
</dbReference>
<dbReference type="EMBL" id="JANEYG010000012">
    <property type="protein sequence ID" value="KAJ8920889.1"/>
    <property type="molecule type" value="Genomic_DNA"/>
</dbReference>
<feature type="repeat" description="ANK" evidence="3">
    <location>
        <begin position="92"/>
        <end position="124"/>
    </location>
</feature>
<feature type="repeat" description="ANK" evidence="3">
    <location>
        <begin position="58"/>
        <end position="90"/>
    </location>
</feature>
<dbReference type="SMART" id="SM00248">
    <property type="entry name" value="ANK"/>
    <property type="match status" value="4"/>
</dbReference>